<reference evidence="2 3" key="1">
    <citation type="submission" date="2019-07" db="EMBL/GenBank/DDBJ databases">
        <title>Whole genome shotgun sequence of Brevifollis gellanilyticus NBRC 108608.</title>
        <authorList>
            <person name="Hosoyama A."/>
            <person name="Uohara A."/>
            <person name="Ohji S."/>
            <person name="Ichikawa N."/>
        </authorList>
    </citation>
    <scope>NUCLEOTIDE SEQUENCE [LARGE SCALE GENOMIC DNA]</scope>
    <source>
        <strain evidence="2 3">NBRC 108608</strain>
    </source>
</reference>
<keyword evidence="3" id="KW-1185">Reference proteome</keyword>
<keyword evidence="1" id="KW-0812">Transmembrane</keyword>
<evidence type="ECO:0008006" key="4">
    <source>
        <dbReference type="Google" id="ProtNLM"/>
    </source>
</evidence>
<evidence type="ECO:0000313" key="3">
    <source>
        <dbReference type="Proteomes" id="UP000321577"/>
    </source>
</evidence>
<accession>A0A512M5B4</accession>
<dbReference type="OrthoDB" id="2112507at2"/>
<feature type="transmembrane region" description="Helical" evidence="1">
    <location>
        <begin position="14"/>
        <end position="35"/>
    </location>
</feature>
<comment type="caution">
    <text evidence="2">The sequence shown here is derived from an EMBL/GenBank/DDBJ whole genome shotgun (WGS) entry which is preliminary data.</text>
</comment>
<keyword evidence="1" id="KW-1133">Transmembrane helix</keyword>
<gene>
    <name evidence="2" type="ORF">BGE01nite_12090</name>
</gene>
<dbReference type="AlphaFoldDB" id="A0A512M5B4"/>
<keyword evidence="1" id="KW-0472">Membrane</keyword>
<dbReference type="RefSeq" id="WP_146849450.1">
    <property type="nucleotide sequence ID" value="NZ_BKAG01000006.1"/>
</dbReference>
<sequence>MFELFQAAITPHQILLSLLLVLVVLYWLLVILGALDFETDLPDDLSDGDADVSHGHGVNTGGAWLTAGRFFGFSQVPIVVWMSFMILFMWFISLALNELWNAEASTGQALLLILPNLLLSAISTKLVTIPVAKLFKAMADADTEAEEVIGRTGIVCSIEADERYGQLEINARGVPLLINVRTRPGEPTLPKGTPARVTEAGPDHVWYFIEPLQS</sequence>
<feature type="transmembrane region" description="Helical" evidence="1">
    <location>
        <begin position="78"/>
        <end position="96"/>
    </location>
</feature>
<feature type="transmembrane region" description="Helical" evidence="1">
    <location>
        <begin position="108"/>
        <end position="128"/>
    </location>
</feature>
<organism evidence="2 3">
    <name type="scientific">Brevifollis gellanilyticus</name>
    <dbReference type="NCBI Taxonomy" id="748831"/>
    <lineage>
        <taxon>Bacteria</taxon>
        <taxon>Pseudomonadati</taxon>
        <taxon>Verrucomicrobiota</taxon>
        <taxon>Verrucomicrobiia</taxon>
        <taxon>Verrucomicrobiales</taxon>
        <taxon>Verrucomicrobiaceae</taxon>
    </lineage>
</organism>
<dbReference type="EMBL" id="BKAG01000006">
    <property type="protein sequence ID" value="GEP41918.1"/>
    <property type="molecule type" value="Genomic_DNA"/>
</dbReference>
<name>A0A512M5B4_9BACT</name>
<dbReference type="Proteomes" id="UP000321577">
    <property type="component" value="Unassembled WGS sequence"/>
</dbReference>
<evidence type="ECO:0000313" key="2">
    <source>
        <dbReference type="EMBL" id="GEP41918.1"/>
    </source>
</evidence>
<proteinExistence type="predicted"/>
<evidence type="ECO:0000256" key="1">
    <source>
        <dbReference type="SAM" id="Phobius"/>
    </source>
</evidence>
<protein>
    <recommendedName>
        <fullName evidence="4">DUF1449 domain-containing protein</fullName>
    </recommendedName>
</protein>